<protein>
    <submittedName>
        <fullName evidence="2">Uncharacterized protein</fullName>
    </submittedName>
</protein>
<dbReference type="PANTHER" id="PTHR33476">
    <property type="entry name" value="EMB|CAB62613.1"/>
    <property type="match status" value="1"/>
</dbReference>
<feature type="coiled-coil region" evidence="1">
    <location>
        <begin position="295"/>
        <end position="322"/>
    </location>
</feature>
<evidence type="ECO:0000313" key="2">
    <source>
        <dbReference type="EMBL" id="VFQ61915.1"/>
    </source>
</evidence>
<reference evidence="2 3" key="1">
    <citation type="submission" date="2018-04" db="EMBL/GenBank/DDBJ databases">
        <authorList>
            <person name="Vogel A."/>
        </authorList>
    </citation>
    <scope>NUCLEOTIDE SEQUENCE [LARGE SCALE GENOMIC DNA]</scope>
</reference>
<dbReference type="EMBL" id="OOIL02000204">
    <property type="protein sequence ID" value="VFQ61915.1"/>
    <property type="molecule type" value="Genomic_DNA"/>
</dbReference>
<name>A0A484KBP3_9ASTE</name>
<dbReference type="InterPro" id="IPR040348">
    <property type="entry name" value="POLAR-like"/>
</dbReference>
<keyword evidence="1" id="KW-0175">Coiled coil</keyword>
<proteinExistence type="predicted"/>
<evidence type="ECO:0000256" key="1">
    <source>
        <dbReference type="SAM" id="Coils"/>
    </source>
</evidence>
<dbReference type="Proteomes" id="UP000595140">
    <property type="component" value="Unassembled WGS sequence"/>
</dbReference>
<dbReference type="AlphaFoldDB" id="A0A484KBP3"/>
<accession>A0A484KBP3</accession>
<organism evidence="2 3">
    <name type="scientific">Cuscuta campestris</name>
    <dbReference type="NCBI Taxonomy" id="132261"/>
    <lineage>
        <taxon>Eukaryota</taxon>
        <taxon>Viridiplantae</taxon>
        <taxon>Streptophyta</taxon>
        <taxon>Embryophyta</taxon>
        <taxon>Tracheophyta</taxon>
        <taxon>Spermatophyta</taxon>
        <taxon>Magnoliopsida</taxon>
        <taxon>eudicotyledons</taxon>
        <taxon>Gunneridae</taxon>
        <taxon>Pentapetalae</taxon>
        <taxon>asterids</taxon>
        <taxon>lamiids</taxon>
        <taxon>Solanales</taxon>
        <taxon>Convolvulaceae</taxon>
        <taxon>Cuscuteae</taxon>
        <taxon>Cuscuta</taxon>
        <taxon>Cuscuta subgen. Grammica</taxon>
        <taxon>Cuscuta sect. Cleistogrammica</taxon>
    </lineage>
</organism>
<keyword evidence="3" id="KW-1185">Reference proteome</keyword>
<dbReference type="PANTHER" id="PTHR33476:SF4">
    <property type="entry name" value="POLAR LOCALIZATION DURING ASYMMETRIC DIVISION AND PROTEIN"/>
    <property type="match status" value="1"/>
</dbReference>
<dbReference type="OrthoDB" id="1657181at2759"/>
<sequence>MAQSSDPLASLPSGVKLLLRNLHNLIPEKLTDSNYPAWSLNVKTALEANLLLESGANELRKKSECGSGRNNGKLEGFKRNGGGRRVVKKCGFNKGLEKKFYVCLKKRRISRCAPGKCDKCSSKGNSIFGWGVGIGMMCMMSAQRGEINELNIAIAETSKAVEELKDQISQRRTSKPGLGTIISEDETSKLVKSCAENHDDDKRIFAFPVSEEGEYASSVLTDEMHPDAMEMNLLQAELQSELQKLHGCVSDGSCFGGALGEGFHYQQEGMNDLNAHQSNRVIPSELHQKLSQVLIEQQESQIVELESELRNSHHKLHQKESELQALKDCVRRLTDFSIATDSDEETEGNQERSRFIFDDEEKKQALSSEFRKPAMSWMLEESEKRWKNLERDGKSSVVCFFFAVICLAFISSNIGVTEGYGLCNWACDPKVGDCATLCKKQGYYNGFCHELDGVLTCCCLVSAL</sequence>
<dbReference type="GO" id="GO:0008356">
    <property type="term" value="P:asymmetric cell division"/>
    <property type="evidence" value="ECO:0007669"/>
    <property type="project" value="InterPro"/>
</dbReference>
<gene>
    <name evidence="2" type="ORF">CCAM_LOCUS3691</name>
</gene>
<evidence type="ECO:0000313" key="3">
    <source>
        <dbReference type="Proteomes" id="UP000595140"/>
    </source>
</evidence>